<sequence>MHIVLLSEPWSGTDPTGLAALQTVYEAALSHIREPHNPHCDGCLDVLVATVVLQQLQQHICSQATQRLVSLLLAALLGFFAPLLLCLLGRLCLLDHLVIEWQDDSGFLVSQIFVSTLKWDP</sequence>
<keyword evidence="1" id="KW-0812">Transmembrane</keyword>
<dbReference type="Proteomes" id="UP000324222">
    <property type="component" value="Unassembled WGS sequence"/>
</dbReference>
<dbReference type="EMBL" id="VSRR010000331">
    <property type="protein sequence ID" value="MPC14140.1"/>
    <property type="molecule type" value="Genomic_DNA"/>
</dbReference>
<gene>
    <name evidence="2" type="ORF">E2C01_006897</name>
</gene>
<keyword evidence="1" id="KW-1133">Transmembrane helix</keyword>
<evidence type="ECO:0000313" key="2">
    <source>
        <dbReference type="EMBL" id="MPC14140.1"/>
    </source>
</evidence>
<keyword evidence="3" id="KW-1185">Reference proteome</keyword>
<dbReference type="AlphaFoldDB" id="A0A5B7CXI7"/>
<proteinExistence type="predicted"/>
<accession>A0A5B7CXI7</accession>
<comment type="caution">
    <text evidence="2">The sequence shown here is derived from an EMBL/GenBank/DDBJ whole genome shotgun (WGS) entry which is preliminary data.</text>
</comment>
<evidence type="ECO:0000256" key="1">
    <source>
        <dbReference type="SAM" id="Phobius"/>
    </source>
</evidence>
<keyword evidence="1" id="KW-0472">Membrane</keyword>
<feature type="transmembrane region" description="Helical" evidence="1">
    <location>
        <begin position="68"/>
        <end position="88"/>
    </location>
</feature>
<organism evidence="2 3">
    <name type="scientific">Portunus trituberculatus</name>
    <name type="common">Swimming crab</name>
    <name type="synonym">Neptunus trituberculatus</name>
    <dbReference type="NCBI Taxonomy" id="210409"/>
    <lineage>
        <taxon>Eukaryota</taxon>
        <taxon>Metazoa</taxon>
        <taxon>Ecdysozoa</taxon>
        <taxon>Arthropoda</taxon>
        <taxon>Crustacea</taxon>
        <taxon>Multicrustacea</taxon>
        <taxon>Malacostraca</taxon>
        <taxon>Eumalacostraca</taxon>
        <taxon>Eucarida</taxon>
        <taxon>Decapoda</taxon>
        <taxon>Pleocyemata</taxon>
        <taxon>Brachyura</taxon>
        <taxon>Eubrachyura</taxon>
        <taxon>Portunoidea</taxon>
        <taxon>Portunidae</taxon>
        <taxon>Portuninae</taxon>
        <taxon>Portunus</taxon>
    </lineage>
</organism>
<protein>
    <submittedName>
        <fullName evidence="2">Uncharacterized protein</fullName>
    </submittedName>
</protein>
<reference evidence="2 3" key="1">
    <citation type="submission" date="2019-05" db="EMBL/GenBank/DDBJ databases">
        <title>Another draft genome of Portunus trituberculatus and its Hox gene families provides insights of decapod evolution.</title>
        <authorList>
            <person name="Jeong J.-H."/>
            <person name="Song I."/>
            <person name="Kim S."/>
            <person name="Choi T."/>
            <person name="Kim D."/>
            <person name="Ryu S."/>
            <person name="Kim W."/>
        </authorList>
    </citation>
    <scope>NUCLEOTIDE SEQUENCE [LARGE SCALE GENOMIC DNA]</scope>
    <source>
        <tissue evidence="2">Muscle</tissue>
    </source>
</reference>
<name>A0A5B7CXI7_PORTR</name>
<evidence type="ECO:0000313" key="3">
    <source>
        <dbReference type="Proteomes" id="UP000324222"/>
    </source>
</evidence>